<dbReference type="GO" id="GO:0008270">
    <property type="term" value="F:zinc ion binding"/>
    <property type="evidence" value="ECO:0007669"/>
    <property type="project" value="UniProtKB-KW"/>
</dbReference>
<evidence type="ECO:0000256" key="7">
    <source>
        <dbReference type="SAM" id="Coils"/>
    </source>
</evidence>
<evidence type="ECO:0000256" key="5">
    <source>
        <dbReference type="ARBA" id="ARBA00022833"/>
    </source>
</evidence>
<comment type="caution">
    <text evidence="11">The sequence shown here is derived from an EMBL/GenBank/DDBJ whole genome shotgun (WGS) entry which is preliminary data.</text>
</comment>
<dbReference type="InterPro" id="IPR006594">
    <property type="entry name" value="LisH"/>
</dbReference>
<evidence type="ECO:0000256" key="3">
    <source>
        <dbReference type="ARBA" id="ARBA00022723"/>
    </source>
</evidence>
<feature type="zinc finger region" description="RING-Gid-type" evidence="6">
    <location>
        <begin position="384"/>
        <end position="457"/>
    </location>
</feature>
<evidence type="ECO:0000259" key="10">
    <source>
        <dbReference type="PROSITE" id="PS51867"/>
    </source>
</evidence>
<feature type="region of interest" description="Disordered" evidence="8">
    <location>
        <begin position="1"/>
        <end position="25"/>
    </location>
</feature>
<evidence type="ECO:0000313" key="11">
    <source>
        <dbReference type="EMBL" id="KAB5538887.1"/>
    </source>
</evidence>
<dbReference type="EMBL" id="VDCV01000010">
    <property type="protein sequence ID" value="KAB5538887.1"/>
    <property type="molecule type" value="Genomic_DNA"/>
</dbReference>
<dbReference type="CDD" id="cd16659">
    <property type="entry name" value="RING-Ubox_Emp"/>
    <property type="match status" value="1"/>
</dbReference>
<evidence type="ECO:0000259" key="9">
    <source>
        <dbReference type="PROSITE" id="PS50897"/>
    </source>
</evidence>
<gene>
    <name evidence="11" type="ORF">DKX38_016420</name>
</gene>
<keyword evidence="7" id="KW-0175">Coiled coil</keyword>
<reference evidence="12" key="1">
    <citation type="journal article" date="2019" name="Gigascience">
        <title>De novo genome assembly of the endangered Acer yangbiense, a plant species with extremely small populations endemic to Yunnan Province, China.</title>
        <authorList>
            <person name="Yang J."/>
            <person name="Wariss H.M."/>
            <person name="Tao L."/>
            <person name="Zhang R."/>
            <person name="Yun Q."/>
            <person name="Hollingsworth P."/>
            <person name="Dao Z."/>
            <person name="Luo G."/>
            <person name="Guo H."/>
            <person name="Ma Y."/>
            <person name="Sun W."/>
        </authorList>
    </citation>
    <scope>NUCLEOTIDE SEQUENCE [LARGE SCALE GENOMIC DNA]</scope>
    <source>
        <strain evidence="12">cv. br00</strain>
    </source>
</reference>
<dbReference type="GO" id="GO:0061630">
    <property type="term" value="F:ubiquitin protein ligase activity"/>
    <property type="evidence" value="ECO:0007669"/>
    <property type="project" value="InterPro"/>
</dbReference>
<dbReference type="AlphaFoldDB" id="A0A5N5L7X9"/>
<comment type="subcellular location">
    <subcellularLocation>
        <location evidence="1">Cytoplasm</location>
    </subcellularLocation>
</comment>
<evidence type="ECO:0000256" key="2">
    <source>
        <dbReference type="ARBA" id="ARBA00022490"/>
    </source>
</evidence>
<dbReference type="PROSITE" id="PS50896">
    <property type="entry name" value="LISH"/>
    <property type="match status" value="1"/>
</dbReference>
<dbReference type="PROSITE" id="PS51867">
    <property type="entry name" value="ZF_RING_GID"/>
    <property type="match status" value="1"/>
</dbReference>
<dbReference type="PANTHER" id="PTHR12170">
    <property type="entry name" value="MACROPHAGE ERYTHROBLAST ATTACHER-RELATED"/>
    <property type="match status" value="1"/>
</dbReference>
<dbReference type="PANTHER" id="PTHR12170:SF2">
    <property type="entry name" value="E3 UBIQUITIN-PROTEIN TRANSFERASE MAEA"/>
    <property type="match status" value="1"/>
</dbReference>
<dbReference type="Proteomes" id="UP000326939">
    <property type="component" value="Chromosome 10"/>
</dbReference>
<dbReference type="GO" id="GO:0043161">
    <property type="term" value="P:proteasome-mediated ubiquitin-dependent protein catabolic process"/>
    <property type="evidence" value="ECO:0007669"/>
    <property type="project" value="InterPro"/>
</dbReference>
<proteinExistence type="predicted"/>
<dbReference type="GO" id="GO:0005737">
    <property type="term" value="C:cytoplasm"/>
    <property type="evidence" value="ECO:0007669"/>
    <property type="project" value="UniProtKB-SubCell"/>
</dbReference>
<dbReference type="SMART" id="SM00668">
    <property type="entry name" value="CTLH"/>
    <property type="match status" value="1"/>
</dbReference>
<dbReference type="GO" id="GO:0005634">
    <property type="term" value="C:nucleus"/>
    <property type="evidence" value="ECO:0007669"/>
    <property type="project" value="TreeGrafter"/>
</dbReference>
<feature type="coiled-coil region" evidence="7">
    <location>
        <begin position="84"/>
        <end position="118"/>
    </location>
</feature>
<accession>A0A5N5L7X9</accession>
<keyword evidence="2" id="KW-0963">Cytoplasm</keyword>
<dbReference type="SUPFAM" id="SSF57850">
    <property type="entry name" value="RING/U-box"/>
    <property type="match status" value="1"/>
</dbReference>
<keyword evidence="12" id="KW-1185">Reference proteome</keyword>
<sequence>MEMDSLPNGNSTTTSTTAPSTAPPSKLTQLTESLKLEHQFLRVPFEHYKKTIRANLRAVEKEVSSVISAVNDYADSDISNDDAVQRLTSLVSRLQGLKRKMEEERRTENLQAERCRARIDHLESPDAENLTGWANMRLKRILVDYMLRMSYYDTGLKLAESSNMLSDITFLLRALMIWQIECQDLVDIDIYLEAKKVIDALQNMEIAPALAWCAENKSRLKKLKHTQIKLLLAETFATVASNSDPGVNILEFNLVKHAIIVNAHCSYGWQSKFEFQLRLQEYIELVRAENHMGAIAYARKYLAPWAAMHTKEMQQVFATVAFKGIPECSVYKAFFEPKQWDYLVEQFKQEFCRLYGMNPEPLLNIFLQAGLSSLKTPYCYEDDCTREDPLSQESFRKLAFPLPYSKQHHSKIVCYITKELMDAENPPQVLPNGYVYSTKALEEMAKRNDGKITCPRTSLVCNYSELVKAYIS</sequence>
<evidence type="ECO:0000313" key="12">
    <source>
        <dbReference type="Proteomes" id="UP000326939"/>
    </source>
</evidence>
<dbReference type="SMART" id="SM00757">
    <property type="entry name" value="CRA"/>
    <property type="match status" value="1"/>
</dbReference>
<evidence type="ECO:0008006" key="13">
    <source>
        <dbReference type="Google" id="ProtNLM"/>
    </source>
</evidence>
<dbReference type="InterPro" id="IPR045098">
    <property type="entry name" value="Fyv10_fam"/>
</dbReference>
<dbReference type="InterPro" id="IPR013144">
    <property type="entry name" value="CRA_dom"/>
</dbReference>
<dbReference type="InterPro" id="IPR006595">
    <property type="entry name" value="CTLH_C"/>
</dbReference>
<dbReference type="PROSITE" id="PS50897">
    <property type="entry name" value="CTLH"/>
    <property type="match status" value="1"/>
</dbReference>
<evidence type="ECO:0000256" key="8">
    <source>
        <dbReference type="SAM" id="MobiDB-lite"/>
    </source>
</evidence>
<keyword evidence="4 6" id="KW-0863">Zinc-finger</keyword>
<keyword evidence="3" id="KW-0479">Metal-binding</keyword>
<dbReference type="GO" id="GO:0034657">
    <property type="term" value="C:GID complex"/>
    <property type="evidence" value="ECO:0007669"/>
    <property type="project" value="TreeGrafter"/>
</dbReference>
<feature type="domain" description="RING-Gid-type" evidence="10">
    <location>
        <begin position="384"/>
        <end position="457"/>
    </location>
</feature>
<protein>
    <recommendedName>
        <fullName evidence="13">CTLH domain-containing protein</fullName>
    </recommendedName>
</protein>
<name>A0A5N5L7X9_9ROSI</name>
<dbReference type="InterPro" id="IPR024964">
    <property type="entry name" value="CTLH/CRA"/>
</dbReference>
<organism evidence="11 12">
    <name type="scientific">Salix brachista</name>
    <dbReference type="NCBI Taxonomy" id="2182728"/>
    <lineage>
        <taxon>Eukaryota</taxon>
        <taxon>Viridiplantae</taxon>
        <taxon>Streptophyta</taxon>
        <taxon>Embryophyta</taxon>
        <taxon>Tracheophyta</taxon>
        <taxon>Spermatophyta</taxon>
        <taxon>Magnoliopsida</taxon>
        <taxon>eudicotyledons</taxon>
        <taxon>Gunneridae</taxon>
        <taxon>Pentapetalae</taxon>
        <taxon>rosids</taxon>
        <taxon>fabids</taxon>
        <taxon>Malpighiales</taxon>
        <taxon>Salicaceae</taxon>
        <taxon>Saliceae</taxon>
        <taxon>Salix</taxon>
    </lineage>
</organism>
<evidence type="ECO:0000256" key="4">
    <source>
        <dbReference type="ARBA" id="ARBA00022771"/>
    </source>
</evidence>
<keyword evidence="5" id="KW-0862">Zinc</keyword>
<feature type="compositionally biased region" description="Low complexity" evidence="8">
    <location>
        <begin position="11"/>
        <end position="25"/>
    </location>
</feature>
<dbReference type="InterPro" id="IPR044063">
    <property type="entry name" value="ZF_RING_GID"/>
</dbReference>
<evidence type="ECO:0000256" key="6">
    <source>
        <dbReference type="PROSITE-ProRule" id="PRU01215"/>
    </source>
</evidence>
<dbReference type="Pfam" id="PF10607">
    <property type="entry name" value="CTLH"/>
    <property type="match status" value="1"/>
</dbReference>
<feature type="domain" description="CTLH" evidence="9">
    <location>
        <begin position="190"/>
        <end position="293"/>
    </location>
</feature>
<evidence type="ECO:0000256" key="1">
    <source>
        <dbReference type="ARBA" id="ARBA00004496"/>
    </source>
</evidence>